<sequence>MLLNRTVCSLFRHQRLLICCEQQNTKYSISSSSNKKYSVSSSSDKIESTMKKLVSAKQYKNALNLFNKQSGTSTNQTINMAMKACTKLRDFKTGFDIQRKLSPESLNDPYIQTSLIHFHMQNHQVDHAYRFFSSIVKKSNPTYAAMMKGLITNRLPEKALDLFDEMIIEPDDVTFVVLLNACAKTGNDRAIKVGKKLVQQISTQYQNSIFVLNSAIYMLMKFGDIQSAESIFNLIKNKDNYTYGVMMKGYAENKKFDKILDLYEQMNLKPDHIIYIIVLNACVQDSHDRAKHIGKTILQQIPNICPDKNVLLTSGLNMLMNIGDVSAAERLFRAIRKRDVIAYGAIMHGYRINDQPLKCFESFEELKQDNLVPDEIIFNILFGACSEIGILSKCKSYYNQMPSHFQSQQRIQNALIHMWVSDINFNY</sequence>
<dbReference type="PANTHER" id="PTHR24015:SF548">
    <property type="entry name" value="OS08G0340900 PROTEIN"/>
    <property type="match status" value="1"/>
</dbReference>
<evidence type="ECO:0000313" key="5">
    <source>
        <dbReference type="Proteomes" id="UP000663855"/>
    </source>
</evidence>
<evidence type="ECO:0008006" key="6">
    <source>
        <dbReference type="Google" id="ProtNLM"/>
    </source>
</evidence>
<gene>
    <name evidence="3" type="ORF">CJN711_LOCUS29802</name>
    <name evidence="2" type="ORF">KQP761_LOCUS1522</name>
    <name evidence="4" type="ORF">MBJ925_LOCUS31368</name>
</gene>
<evidence type="ECO:0000256" key="1">
    <source>
        <dbReference type="PROSITE-ProRule" id="PRU00708"/>
    </source>
</evidence>
<dbReference type="Proteomes" id="UP000663834">
    <property type="component" value="Unassembled WGS sequence"/>
</dbReference>
<name>A0A815W7I9_9BILA</name>
<dbReference type="PROSITE" id="PS51375">
    <property type="entry name" value="PPR"/>
    <property type="match status" value="1"/>
</dbReference>
<dbReference type="EMBL" id="CAJNRE010017165">
    <property type="protein sequence ID" value="CAF2151797.1"/>
    <property type="molecule type" value="Genomic_DNA"/>
</dbReference>
<dbReference type="Proteomes" id="UP000663824">
    <property type="component" value="Unassembled WGS sequence"/>
</dbReference>
<dbReference type="GO" id="GO:0009451">
    <property type="term" value="P:RNA modification"/>
    <property type="evidence" value="ECO:0007669"/>
    <property type="project" value="InterPro"/>
</dbReference>
<dbReference type="Gene3D" id="1.25.40.10">
    <property type="entry name" value="Tetratricopeptide repeat domain"/>
    <property type="match status" value="2"/>
</dbReference>
<dbReference type="Pfam" id="PF13041">
    <property type="entry name" value="PPR_2"/>
    <property type="match status" value="1"/>
</dbReference>
<dbReference type="InterPro" id="IPR011990">
    <property type="entry name" value="TPR-like_helical_dom_sf"/>
</dbReference>
<evidence type="ECO:0000313" key="3">
    <source>
        <dbReference type="EMBL" id="CAF1542312.1"/>
    </source>
</evidence>
<comment type="caution">
    <text evidence="3">The sequence shown here is derived from an EMBL/GenBank/DDBJ whole genome shotgun (WGS) entry which is preliminary data.</text>
</comment>
<dbReference type="OrthoDB" id="10056509at2759"/>
<dbReference type="Proteomes" id="UP000663855">
    <property type="component" value="Unassembled WGS sequence"/>
</dbReference>
<dbReference type="EMBL" id="CAJNOV010014217">
    <property type="protein sequence ID" value="CAF1542312.1"/>
    <property type="molecule type" value="Genomic_DNA"/>
</dbReference>
<dbReference type="InterPro" id="IPR046960">
    <property type="entry name" value="PPR_At4g14850-like_plant"/>
</dbReference>
<dbReference type="AlphaFoldDB" id="A0A815W7I9"/>
<proteinExistence type="predicted"/>
<reference evidence="3" key="1">
    <citation type="submission" date="2021-02" db="EMBL/GenBank/DDBJ databases">
        <authorList>
            <person name="Nowell W R."/>
        </authorList>
    </citation>
    <scope>NUCLEOTIDE SEQUENCE</scope>
</reference>
<dbReference type="NCBIfam" id="TIGR00756">
    <property type="entry name" value="PPR"/>
    <property type="match status" value="2"/>
</dbReference>
<feature type="repeat" description="PPR" evidence="1">
    <location>
        <begin position="239"/>
        <end position="269"/>
    </location>
</feature>
<organism evidence="3 5">
    <name type="scientific">Rotaria magnacalcarata</name>
    <dbReference type="NCBI Taxonomy" id="392030"/>
    <lineage>
        <taxon>Eukaryota</taxon>
        <taxon>Metazoa</taxon>
        <taxon>Spiralia</taxon>
        <taxon>Gnathifera</taxon>
        <taxon>Rotifera</taxon>
        <taxon>Eurotatoria</taxon>
        <taxon>Bdelloidea</taxon>
        <taxon>Philodinida</taxon>
        <taxon>Philodinidae</taxon>
        <taxon>Rotaria</taxon>
    </lineage>
</organism>
<dbReference type="InterPro" id="IPR002885">
    <property type="entry name" value="PPR_rpt"/>
</dbReference>
<dbReference type="GO" id="GO:0003723">
    <property type="term" value="F:RNA binding"/>
    <property type="evidence" value="ECO:0007669"/>
    <property type="project" value="InterPro"/>
</dbReference>
<dbReference type="EMBL" id="CAJNOW010000096">
    <property type="protein sequence ID" value="CAF1235630.1"/>
    <property type="molecule type" value="Genomic_DNA"/>
</dbReference>
<dbReference type="PANTHER" id="PTHR24015">
    <property type="entry name" value="OS07G0578800 PROTEIN-RELATED"/>
    <property type="match status" value="1"/>
</dbReference>
<protein>
    <recommendedName>
        <fullName evidence="6">Pentatricopeptide repeat-containing protein</fullName>
    </recommendedName>
</protein>
<evidence type="ECO:0000313" key="4">
    <source>
        <dbReference type="EMBL" id="CAF2151797.1"/>
    </source>
</evidence>
<accession>A0A815W7I9</accession>
<evidence type="ECO:0000313" key="2">
    <source>
        <dbReference type="EMBL" id="CAF1235630.1"/>
    </source>
</evidence>
<dbReference type="Pfam" id="PF01535">
    <property type="entry name" value="PPR"/>
    <property type="match status" value="2"/>
</dbReference>